<reference evidence="7" key="2">
    <citation type="submission" date="2024-01" db="EMBL/GenBank/DDBJ databases">
        <title>Roseobacter fucihabitans sp. nov., isolated from the brown alga Fucus spiralis.</title>
        <authorList>
            <person name="Hahnke S."/>
            <person name="Berger M."/>
            <person name="Schlingloff A."/>
            <person name="Athale I."/>
            <person name="Neumann-Schaal M."/>
            <person name="Adenaya A."/>
            <person name="Poehlein A."/>
            <person name="Daniel R."/>
            <person name="Pertersen J."/>
            <person name="Brinkhoff T."/>
        </authorList>
    </citation>
    <scope>NUCLEOTIDE SEQUENCE [LARGE SCALE GENOMIC DNA]</scope>
    <source>
        <strain evidence="7">B14</strain>
    </source>
</reference>
<evidence type="ECO:0000256" key="1">
    <source>
        <dbReference type="ARBA" id="ARBA00022908"/>
    </source>
</evidence>
<dbReference type="Pfam" id="PF07508">
    <property type="entry name" value="Recombinase"/>
    <property type="match status" value="1"/>
</dbReference>
<dbReference type="InterPro" id="IPR006119">
    <property type="entry name" value="Resolv_N"/>
</dbReference>
<dbReference type="SMART" id="SM00857">
    <property type="entry name" value="Resolvase"/>
    <property type="match status" value="1"/>
</dbReference>
<evidence type="ECO:0000259" key="5">
    <source>
        <dbReference type="PROSITE" id="PS51737"/>
    </source>
</evidence>
<dbReference type="InterPro" id="IPR011109">
    <property type="entry name" value="DNA_bind_recombinase_dom"/>
</dbReference>
<evidence type="ECO:0000256" key="4">
    <source>
        <dbReference type="PROSITE-ProRule" id="PRU10137"/>
    </source>
</evidence>
<evidence type="ECO:0000256" key="2">
    <source>
        <dbReference type="ARBA" id="ARBA00023125"/>
    </source>
</evidence>
<dbReference type="InterPro" id="IPR006118">
    <property type="entry name" value="Recombinase_CS"/>
</dbReference>
<accession>A0ABZ2BQH9</accession>
<dbReference type="CDD" id="cd00338">
    <property type="entry name" value="Ser_Recombinase"/>
    <property type="match status" value="1"/>
</dbReference>
<dbReference type="PANTHER" id="PTHR30461:SF23">
    <property type="entry name" value="DNA RECOMBINASE-RELATED"/>
    <property type="match status" value="1"/>
</dbReference>
<name>A0ABZ2BQH9_9RHOB</name>
<organism evidence="6 7">
    <name type="scientific">Roseobacter fucihabitans</name>
    <dbReference type="NCBI Taxonomy" id="1537242"/>
    <lineage>
        <taxon>Bacteria</taxon>
        <taxon>Pseudomonadati</taxon>
        <taxon>Pseudomonadota</taxon>
        <taxon>Alphaproteobacteria</taxon>
        <taxon>Rhodobacterales</taxon>
        <taxon>Roseobacteraceae</taxon>
        <taxon>Roseobacter</taxon>
    </lineage>
</organism>
<reference evidence="6 7" key="1">
    <citation type="submission" date="2015-07" db="EMBL/GenBank/DDBJ databases">
        <authorList>
            <person name="Voget S."/>
            <person name="Dogs M."/>
            <person name="Brinkhoff T.H."/>
            <person name="Daniel R."/>
        </authorList>
    </citation>
    <scope>NUCLEOTIDE SEQUENCE [LARGE SCALE GENOMIC DNA]</scope>
    <source>
        <strain evidence="6 7">B14</strain>
    </source>
</reference>
<evidence type="ECO:0000256" key="3">
    <source>
        <dbReference type="ARBA" id="ARBA00023172"/>
    </source>
</evidence>
<dbReference type="SUPFAM" id="SSF53041">
    <property type="entry name" value="Resolvase-like"/>
    <property type="match status" value="1"/>
</dbReference>
<dbReference type="PROSITE" id="PS51737">
    <property type="entry name" value="RECOMBINASE_DNA_BIND"/>
    <property type="match status" value="1"/>
</dbReference>
<dbReference type="PROSITE" id="PS00397">
    <property type="entry name" value="RECOMBINASES_1"/>
    <property type="match status" value="1"/>
</dbReference>
<keyword evidence="1" id="KW-0229">DNA integration</keyword>
<dbReference type="RefSeq" id="WP_187432190.1">
    <property type="nucleotide sequence ID" value="NZ_CP143423.1"/>
</dbReference>
<dbReference type="InterPro" id="IPR036162">
    <property type="entry name" value="Resolvase-like_N_sf"/>
</dbReference>
<keyword evidence="3" id="KW-0233">DNA recombination</keyword>
<dbReference type="InterPro" id="IPR025827">
    <property type="entry name" value="Zn_ribbon_recom_dom"/>
</dbReference>
<keyword evidence="2" id="KW-0238">DNA-binding</keyword>
<gene>
    <name evidence="6" type="ORF">ROLI_013180</name>
</gene>
<dbReference type="Pfam" id="PF00239">
    <property type="entry name" value="Resolvase"/>
    <property type="match status" value="1"/>
</dbReference>
<evidence type="ECO:0000313" key="6">
    <source>
        <dbReference type="EMBL" id="WVX48239.1"/>
    </source>
</evidence>
<sequence>MTETPQKALIYARVSSRAQSLEGHGLQSQESRCRDYAAAKDYEVVAAFPDTIMGGGDFMQRPGMKALLAYLDAQPDENFVVIFDDLKCLARDTRAHLDLREAFRNRGTTIECLNYRFDDSFEGEFVETILAAQGALERKQNGRQVAQKMKARMQSGYWIHNPPIGYRYETIKGRGKVLIANPPFDDIIREGFEGFASGHFQTQAEVKRFFESFPDFPRNKAGVVAQQRVTDILTHPVYTGHICSETYGISWLKAQHVPLISLETFDKVQARRNGTAKAPQRKNIGDAFALRGMVVCACCDVPLRSSITKGNGGSYPYYLCQTKSCDAYGKSIKRDVLEDEVGEIIKALQPTAGLIKLATAMFRHAWAARRDQAQGILRNGKRQIIALDEEIATVLDRIMAASNATVIRTY</sequence>
<dbReference type="InterPro" id="IPR050639">
    <property type="entry name" value="SSR_resolvase"/>
</dbReference>
<feature type="active site" description="O-(5'-phospho-DNA)-serine intermediate" evidence="4">
    <location>
        <position position="15"/>
    </location>
</feature>
<dbReference type="InterPro" id="IPR038109">
    <property type="entry name" value="DNA_bind_recomb_sf"/>
</dbReference>
<proteinExistence type="predicted"/>
<feature type="domain" description="Recombinase" evidence="5">
    <location>
        <begin position="163"/>
        <end position="278"/>
    </location>
</feature>
<protein>
    <recommendedName>
        <fullName evidence="5">Recombinase domain-containing protein</fullName>
    </recommendedName>
</protein>
<evidence type="ECO:0000313" key="7">
    <source>
        <dbReference type="Proteomes" id="UP001318682"/>
    </source>
</evidence>
<dbReference type="EMBL" id="CP143423">
    <property type="protein sequence ID" value="WVX48239.1"/>
    <property type="molecule type" value="Genomic_DNA"/>
</dbReference>
<dbReference type="Gene3D" id="3.40.50.1390">
    <property type="entry name" value="Resolvase, N-terminal catalytic domain"/>
    <property type="match status" value="1"/>
</dbReference>
<dbReference type="Pfam" id="PF13408">
    <property type="entry name" value="Zn_ribbon_recom"/>
    <property type="match status" value="1"/>
</dbReference>
<dbReference type="Proteomes" id="UP001318682">
    <property type="component" value="Chromosome"/>
</dbReference>
<keyword evidence="7" id="KW-1185">Reference proteome</keyword>
<dbReference type="Gene3D" id="3.90.1750.20">
    <property type="entry name" value="Putative Large Serine Recombinase, Chain B, Domain 2"/>
    <property type="match status" value="1"/>
</dbReference>
<dbReference type="PANTHER" id="PTHR30461">
    <property type="entry name" value="DNA-INVERTASE FROM LAMBDOID PROPHAGE"/>
    <property type="match status" value="1"/>
</dbReference>